<dbReference type="GO" id="GO:0042026">
    <property type="term" value="P:protein refolding"/>
    <property type="evidence" value="ECO:0007669"/>
    <property type="project" value="TreeGrafter"/>
</dbReference>
<dbReference type="Gene3D" id="1.10.287.110">
    <property type="entry name" value="DnaJ domain"/>
    <property type="match status" value="1"/>
</dbReference>
<dbReference type="AlphaFoldDB" id="A0A7I8IVY3"/>
<sequence>MTGISLNSPPLPLSAPPPLPSRRHHSRFYLLRHRHHRPDACKCERQPSPSLLASPCVPLRALRGFGVGGRRRGEGVAMASARAGGNRLMRFSGAVVGDPQEIKRAYRKLALKFHPDVNKEANAQEKFMRIKHAYNSLINSDSQFRTNFGGSKSDYAGSTFGKNWNRKPEEAEEFYGFGDFFRDLQTEYENWEASARSQEKPKSLWRNWRCHSFFFFFHFTCFNSTLRSQDIGEEFVEFLEKELSISDLDPAAEDGGMEGSSFRDQSQRPGAQKPGEDAQSSIEENIDEIEAALSRLKKELGL</sequence>
<gene>
    <name evidence="3" type="ORF">SI7747_06008128</name>
</gene>
<dbReference type="SMART" id="SM00271">
    <property type="entry name" value="DnaJ"/>
    <property type="match status" value="1"/>
</dbReference>
<dbReference type="Proteomes" id="UP001189122">
    <property type="component" value="Unassembled WGS sequence"/>
</dbReference>
<dbReference type="InterPro" id="IPR036869">
    <property type="entry name" value="J_dom_sf"/>
</dbReference>
<proteinExistence type="predicted"/>
<accession>A0A7I8IVY3</accession>
<evidence type="ECO:0000259" key="2">
    <source>
        <dbReference type="PROSITE" id="PS50076"/>
    </source>
</evidence>
<dbReference type="PROSITE" id="PS50076">
    <property type="entry name" value="DNAJ_2"/>
    <property type="match status" value="1"/>
</dbReference>
<name>A0A7I8IVY3_SPIIN</name>
<keyword evidence="4" id="KW-1185">Reference proteome</keyword>
<dbReference type="PANTHER" id="PTHR43096:SF58">
    <property type="entry name" value="CHAPERONE DNAJ-DOMAIN SUPERFAMILY PROTEIN"/>
    <property type="match status" value="1"/>
</dbReference>
<feature type="compositionally biased region" description="Pro residues" evidence="1">
    <location>
        <begin position="9"/>
        <end position="20"/>
    </location>
</feature>
<protein>
    <recommendedName>
        <fullName evidence="2">J domain-containing protein</fullName>
    </recommendedName>
</protein>
<dbReference type="Pfam" id="PF00226">
    <property type="entry name" value="DnaJ"/>
    <property type="match status" value="1"/>
</dbReference>
<feature type="region of interest" description="Disordered" evidence="1">
    <location>
        <begin position="1"/>
        <end position="20"/>
    </location>
</feature>
<dbReference type="GO" id="GO:0051082">
    <property type="term" value="F:unfolded protein binding"/>
    <property type="evidence" value="ECO:0007669"/>
    <property type="project" value="TreeGrafter"/>
</dbReference>
<dbReference type="SUPFAM" id="SSF46565">
    <property type="entry name" value="Chaperone J-domain"/>
    <property type="match status" value="1"/>
</dbReference>
<organism evidence="3">
    <name type="scientific">Spirodela intermedia</name>
    <name type="common">Intermediate duckweed</name>
    <dbReference type="NCBI Taxonomy" id="51605"/>
    <lineage>
        <taxon>Eukaryota</taxon>
        <taxon>Viridiplantae</taxon>
        <taxon>Streptophyta</taxon>
        <taxon>Embryophyta</taxon>
        <taxon>Tracheophyta</taxon>
        <taxon>Spermatophyta</taxon>
        <taxon>Magnoliopsida</taxon>
        <taxon>Liliopsida</taxon>
        <taxon>Araceae</taxon>
        <taxon>Lemnoideae</taxon>
        <taxon>Spirodela</taxon>
    </lineage>
</organism>
<evidence type="ECO:0000256" key="1">
    <source>
        <dbReference type="SAM" id="MobiDB-lite"/>
    </source>
</evidence>
<feature type="domain" description="J" evidence="2">
    <location>
        <begin position="84"/>
        <end position="149"/>
    </location>
</feature>
<dbReference type="InterPro" id="IPR001623">
    <property type="entry name" value="DnaJ_domain"/>
</dbReference>
<evidence type="ECO:0000313" key="4">
    <source>
        <dbReference type="Proteomes" id="UP001189122"/>
    </source>
</evidence>
<dbReference type="PRINTS" id="PR00625">
    <property type="entry name" value="JDOMAIN"/>
</dbReference>
<dbReference type="EMBL" id="LR743593">
    <property type="protein sequence ID" value="CAA2622062.1"/>
    <property type="molecule type" value="Genomic_DNA"/>
</dbReference>
<reference evidence="3 4" key="1">
    <citation type="submission" date="2019-12" db="EMBL/GenBank/DDBJ databases">
        <authorList>
            <person name="Scholz U."/>
            <person name="Mascher M."/>
            <person name="Fiebig A."/>
        </authorList>
    </citation>
    <scope>NUCLEOTIDE SEQUENCE</scope>
</reference>
<dbReference type="CDD" id="cd06257">
    <property type="entry name" value="DnaJ"/>
    <property type="match status" value="1"/>
</dbReference>
<evidence type="ECO:0000313" key="3">
    <source>
        <dbReference type="EMBL" id="CAA2622062.1"/>
    </source>
</evidence>
<dbReference type="EMBL" id="CACRZD030000006">
    <property type="protein sequence ID" value="CAA6661733.1"/>
    <property type="molecule type" value="Genomic_DNA"/>
</dbReference>
<feature type="region of interest" description="Disordered" evidence="1">
    <location>
        <begin position="249"/>
        <end position="284"/>
    </location>
</feature>
<dbReference type="GO" id="GO:0005783">
    <property type="term" value="C:endoplasmic reticulum"/>
    <property type="evidence" value="ECO:0007669"/>
    <property type="project" value="UniProtKB-ARBA"/>
</dbReference>
<dbReference type="PANTHER" id="PTHR43096">
    <property type="entry name" value="DNAJ HOMOLOG 1, MITOCHONDRIAL-RELATED"/>
    <property type="match status" value="1"/>
</dbReference>